<reference evidence="5 6" key="1">
    <citation type="submission" date="2023-11" db="EMBL/GenBank/DDBJ databases">
        <title>Novel species in genus Nocardioides.</title>
        <authorList>
            <person name="Zhou H."/>
        </authorList>
    </citation>
    <scope>NUCLEOTIDE SEQUENCE [LARGE SCALE GENOMIC DNA]</scope>
    <source>
        <strain evidence="5 6">S-58</strain>
    </source>
</reference>
<proteinExistence type="predicted"/>
<keyword evidence="2" id="KW-0238">DNA-binding</keyword>
<dbReference type="EMBL" id="JAXQPW010000002">
    <property type="protein sequence ID" value="MDZ5662264.1"/>
    <property type="molecule type" value="Genomic_DNA"/>
</dbReference>
<gene>
    <name evidence="5" type="ORF">SFC79_10850</name>
</gene>
<dbReference type="Gene3D" id="1.10.10.10">
    <property type="entry name" value="Winged helix-like DNA-binding domain superfamily/Winged helix DNA-binding domain"/>
    <property type="match status" value="1"/>
</dbReference>
<evidence type="ECO:0000256" key="3">
    <source>
        <dbReference type="ARBA" id="ARBA00023163"/>
    </source>
</evidence>
<dbReference type="Proteomes" id="UP001291999">
    <property type="component" value="Unassembled WGS sequence"/>
</dbReference>
<accession>A0ABU5KBC3</accession>
<dbReference type="PROSITE" id="PS51118">
    <property type="entry name" value="HTH_HXLR"/>
    <property type="match status" value="1"/>
</dbReference>
<dbReference type="InterPro" id="IPR002577">
    <property type="entry name" value="HTH_HxlR"/>
</dbReference>
<dbReference type="InterPro" id="IPR036388">
    <property type="entry name" value="WH-like_DNA-bd_sf"/>
</dbReference>
<keyword evidence="1" id="KW-0805">Transcription regulation</keyword>
<keyword evidence="6" id="KW-1185">Reference proteome</keyword>
<evidence type="ECO:0000313" key="6">
    <source>
        <dbReference type="Proteomes" id="UP001291999"/>
    </source>
</evidence>
<evidence type="ECO:0000259" key="4">
    <source>
        <dbReference type="PROSITE" id="PS51118"/>
    </source>
</evidence>
<dbReference type="SUPFAM" id="SSF46785">
    <property type="entry name" value="Winged helix' DNA-binding domain"/>
    <property type="match status" value="1"/>
</dbReference>
<evidence type="ECO:0000256" key="1">
    <source>
        <dbReference type="ARBA" id="ARBA00023015"/>
    </source>
</evidence>
<name>A0ABU5KBC3_9ACTN</name>
<dbReference type="InterPro" id="IPR036390">
    <property type="entry name" value="WH_DNA-bd_sf"/>
</dbReference>
<keyword evidence="3" id="KW-0804">Transcription</keyword>
<dbReference type="RefSeq" id="WP_322424374.1">
    <property type="nucleotide sequence ID" value="NZ_JAXQPW010000002.1"/>
</dbReference>
<organism evidence="5 6">
    <name type="scientific">Nocardioides renjunii</name>
    <dbReference type="NCBI Taxonomy" id="3095075"/>
    <lineage>
        <taxon>Bacteria</taxon>
        <taxon>Bacillati</taxon>
        <taxon>Actinomycetota</taxon>
        <taxon>Actinomycetes</taxon>
        <taxon>Propionibacteriales</taxon>
        <taxon>Nocardioidaceae</taxon>
        <taxon>Nocardioides</taxon>
    </lineage>
</organism>
<comment type="caution">
    <text evidence="5">The sequence shown here is derived from an EMBL/GenBank/DDBJ whole genome shotgun (WGS) entry which is preliminary data.</text>
</comment>
<evidence type="ECO:0000313" key="5">
    <source>
        <dbReference type="EMBL" id="MDZ5662264.1"/>
    </source>
</evidence>
<sequence length="166" mass="18267">MNLEGALAHRDNRPVGAYCSIERALDVLSTRSAMLVLREAFYGATRFEEFAARADLTDATTAARLRDLVRTGILDTRPYQEPGQRRRHEYVLTPAGNDLMPALFALLQWANRHDPPPYPPQLTHHHCGQPVSIEARCEAGHPVTTDDITVTAAGPFGLDDPIAPDG</sequence>
<dbReference type="Pfam" id="PF01638">
    <property type="entry name" value="HxlR"/>
    <property type="match status" value="1"/>
</dbReference>
<feature type="domain" description="HTH hxlR-type" evidence="4">
    <location>
        <begin position="19"/>
        <end position="118"/>
    </location>
</feature>
<dbReference type="PANTHER" id="PTHR33204">
    <property type="entry name" value="TRANSCRIPTIONAL REGULATOR, MARR FAMILY"/>
    <property type="match status" value="1"/>
</dbReference>
<evidence type="ECO:0000256" key="2">
    <source>
        <dbReference type="ARBA" id="ARBA00023125"/>
    </source>
</evidence>
<dbReference type="PANTHER" id="PTHR33204:SF18">
    <property type="entry name" value="TRANSCRIPTIONAL REGULATORY PROTEIN"/>
    <property type="match status" value="1"/>
</dbReference>
<protein>
    <submittedName>
        <fullName evidence="5">Helix-turn-helix domain-containing protein</fullName>
    </submittedName>
</protein>